<keyword evidence="6 13" id="KW-1133">Transmembrane helix</keyword>
<dbReference type="PRINTS" id="PR00237">
    <property type="entry name" value="GPCRRHODOPSN"/>
</dbReference>
<evidence type="ECO:0000256" key="11">
    <source>
        <dbReference type="ARBA" id="ARBA00023180"/>
    </source>
</evidence>
<feature type="transmembrane region" description="Helical" evidence="13">
    <location>
        <begin position="61"/>
        <end position="80"/>
    </location>
</feature>
<dbReference type="Proteomes" id="UP001623349">
    <property type="component" value="Unassembled WGS sequence"/>
</dbReference>
<keyword evidence="8 13" id="KW-0472">Membrane</keyword>
<feature type="transmembrane region" description="Helical" evidence="13">
    <location>
        <begin position="27"/>
        <end position="52"/>
    </location>
</feature>
<accession>A0ABQ0FPA3</accession>
<sequence>MEIVFTGNQTVTEFIFLGFHEVPGLHLLFFSMFTILYASIITGNMLIAVVVLSSQRLHTPMYFFLVNLSFIEIVYTSTVVPKMLEGFIQEATISVAGCLLQFFVFGSLATDECFLLAVMAYDRYLAICHPLRYPLLMGPQWCLGLVLTVWLSGFMVDGLVVALMAQLKFCGPNLIDHFYCDFSPLMVLACSDTQVAQVTTFVLSVVFLTAPFGFVLISYVQIVVTVLRVPSGTRRTKAFSTCSSHLAVVSTFYGTLMVLYIVPSAVHSQLLSKVIALLYTVVTPIFNPVIYTLRNQEVQQALRRLLYCKPTEM</sequence>
<evidence type="ECO:0000256" key="7">
    <source>
        <dbReference type="ARBA" id="ARBA00023040"/>
    </source>
</evidence>
<evidence type="ECO:0000256" key="8">
    <source>
        <dbReference type="ARBA" id="ARBA00023136"/>
    </source>
</evidence>
<organism evidence="15 16">
    <name type="scientific">Apodemus speciosus</name>
    <name type="common">Large Japanese field mouse</name>
    <dbReference type="NCBI Taxonomy" id="105296"/>
    <lineage>
        <taxon>Eukaryota</taxon>
        <taxon>Metazoa</taxon>
        <taxon>Chordata</taxon>
        <taxon>Craniata</taxon>
        <taxon>Vertebrata</taxon>
        <taxon>Euteleostomi</taxon>
        <taxon>Mammalia</taxon>
        <taxon>Eutheria</taxon>
        <taxon>Euarchontoglires</taxon>
        <taxon>Glires</taxon>
        <taxon>Rodentia</taxon>
        <taxon>Myomorpha</taxon>
        <taxon>Muroidea</taxon>
        <taxon>Muridae</taxon>
        <taxon>Murinae</taxon>
        <taxon>Apodemus</taxon>
    </lineage>
</organism>
<proteinExistence type="predicted"/>
<dbReference type="InterPro" id="IPR000276">
    <property type="entry name" value="GPCR_Rhodpsn"/>
</dbReference>
<reference evidence="15 16" key="1">
    <citation type="submission" date="2024-08" db="EMBL/GenBank/DDBJ databases">
        <title>The draft genome of Apodemus speciosus.</title>
        <authorList>
            <person name="Nabeshima K."/>
            <person name="Suzuki S."/>
            <person name="Onuma M."/>
        </authorList>
    </citation>
    <scope>NUCLEOTIDE SEQUENCE [LARGE SCALE GENOMIC DNA]</scope>
    <source>
        <strain evidence="15">IB14-021</strain>
    </source>
</reference>
<keyword evidence="3" id="KW-0716">Sensory transduction</keyword>
<keyword evidence="2" id="KW-1003">Cell membrane</keyword>
<evidence type="ECO:0000256" key="10">
    <source>
        <dbReference type="ARBA" id="ARBA00023170"/>
    </source>
</evidence>
<dbReference type="InterPro" id="IPR017452">
    <property type="entry name" value="GPCR_Rhodpsn_7TM"/>
</dbReference>
<feature type="transmembrane region" description="Helical" evidence="13">
    <location>
        <begin position="100"/>
        <end position="121"/>
    </location>
</feature>
<evidence type="ECO:0000256" key="9">
    <source>
        <dbReference type="ARBA" id="ARBA00023157"/>
    </source>
</evidence>
<name>A0ABQ0FPA3_APOSI</name>
<feature type="transmembrane region" description="Helical" evidence="13">
    <location>
        <begin position="274"/>
        <end position="293"/>
    </location>
</feature>
<keyword evidence="10 15" id="KW-0675">Receptor</keyword>
<dbReference type="SUPFAM" id="SSF81321">
    <property type="entry name" value="Family A G protein-coupled receptor-like"/>
    <property type="match status" value="1"/>
</dbReference>
<evidence type="ECO:0000256" key="2">
    <source>
        <dbReference type="ARBA" id="ARBA00022475"/>
    </source>
</evidence>
<evidence type="ECO:0000256" key="13">
    <source>
        <dbReference type="SAM" id="Phobius"/>
    </source>
</evidence>
<evidence type="ECO:0000313" key="16">
    <source>
        <dbReference type="Proteomes" id="UP001623349"/>
    </source>
</evidence>
<dbReference type="PANTHER" id="PTHR24242">
    <property type="entry name" value="G-PROTEIN COUPLED RECEPTOR"/>
    <property type="match status" value="1"/>
</dbReference>
<evidence type="ECO:0000256" key="1">
    <source>
        <dbReference type="ARBA" id="ARBA00004651"/>
    </source>
</evidence>
<feature type="transmembrane region" description="Helical" evidence="13">
    <location>
        <begin position="239"/>
        <end position="262"/>
    </location>
</feature>
<feature type="transmembrane region" description="Helical" evidence="13">
    <location>
        <begin position="201"/>
        <end position="227"/>
    </location>
</feature>
<dbReference type="Pfam" id="PF13853">
    <property type="entry name" value="7tm_4"/>
    <property type="match status" value="1"/>
</dbReference>
<comment type="subcellular location">
    <subcellularLocation>
        <location evidence="1">Cell membrane</location>
        <topology evidence="1">Multi-pass membrane protein</topology>
    </subcellularLocation>
</comment>
<keyword evidence="9" id="KW-1015">Disulfide bond</keyword>
<keyword evidence="11" id="KW-0325">Glycoprotein</keyword>
<dbReference type="PANTHER" id="PTHR24242:SF378">
    <property type="entry name" value="OLFACTORY RECEPTOR 11A1"/>
    <property type="match status" value="1"/>
</dbReference>
<evidence type="ECO:0000256" key="4">
    <source>
        <dbReference type="ARBA" id="ARBA00022692"/>
    </source>
</evidence>
<keyword evidence="7" id="KW-0297">G-protein coupled receptor</keyword>
<dbReference type="PRINTS" id="PR00245">
    <property type="entry name" value="OLFACTORYR"/>
</dbReference>
<feature type="domain" description="G-protein coupled receptors family 1 profile" evidence="14">
    <location>
        <begin position="43"/>
        <end position="291"/>
    </location>
</feature>
<dbReference type="InterPro" id="IPR000725">
    <property type="entry name" value="Olfact_rcpt"/>
</dbReference>
<evidence type="ECO:0000259" key="14">
    <source>
        <dbReference type="PROSITE" id="PS50262"/>
    </source>
</evidence>
<dbReference type="EMBL" id="BAAFST010000017">
    <property type="protein sequence ID" value="GAB1301051.1"/>
    <property type="molecule type" value="Genomic_DNA"/>
</dbReference>
<dbReference type="InterPro" id="IPR050939">
    <property type="entry name" value="Olfactory_GPCR1"/>
</dbReference>
<evidence type="ECO:0000256" key="6">
    <source>
        <dbReference type="ARBA" id="ARBA00022989"/>
    </source>
</evidence>
<protein>
    <submittedName>
        <fullName evidence="15">Olfactory receptor 96</fullName>
    </submittedName>
</protein>
<feature type="transmembrane region" description="Helical" evidence="13">
    <location>
        <begin position="141"/>
        <end position="165"/>
    </location>
</feature>
<dbReference type="Gene3D" id="1.20.1070.10">
    <property type="entry name" value="Rhodopsin 7-helix transmembrane proteins"/>
    <property type="match status" value="1"/>
</dbReference>
<keyword evidence="4 13" id="KW-0812">Transmembrane</keyword>
<keyword evidence="5" id="KW-0552">Olfaction</keyword>
<evidence type="ECO:0000313" key="15">
    <source>
        <dbReference type="EMBL" id="GAB1301051.1"/>
    </source>
</evidence>
<gene>
    <name evidence="15" type="ORF">APTSU1_001628900</name>
</gene>
<evidence type="ECO:0000256" key="3">
    <source>
        <dbReference type="ARBA" id="ARBA00022606"/>
    </source>
</evidence>
<evidence type="ECO:0000256" key="12">
    <source>
        <dbReference type="ARBA" id="ARBA00023224"/>
    </source>
</evidence>
<keyword evidence="16" id="KW-1185">Reference proteome</keyword>
<evidence type="ECO:0000256" key="5">
    <source>
        <dbReference type="ARBA" id="ARBA00022725"/>
    </source>
</evidence>
<dbReference type="PROSITE" id="PS50262">
    <property type="entry name" value="G_PROTEIN_RECEP_F1_2"/>
    <property type="match status" value="1"/>
</dbReference>
<comment type="caution">
    <text evidence="15">The sequence shown here is derived from an EMBL/GenBank/DDBJ whole genome shotgun (WGS) entry which is preliminary data.</text>
</comment>
<dbReference type="CDD" id="cd15911">
    <property type="entry name" value="7tmA_OR11A-like"/>
    <property type="match status" value="1"/>
</dbReference>
<keyword evidence="12" id="KW-0807">Transducer</keyword>